<reference evidence="7 8" key="1">
    <citation type="submission" date="2019-01" db="EMBL/GenBank/DDBJ databases">
        <title>Oerskovia turbata Genome sequencing and assembly.</title>
        <authorList>
            <person name="Dou T."/>
        </authorList>
    </citation>
    <scope>NUCLEOTIDE SEQUENCE [LARGE SCALE GENOMIC DNA]</scope>
    <source>
        <strain evidence="6 7">JCM12123</strain>
        <strain evidence="5 8">JCM3160</strain>
    </source>
</reference>
<keyword evidence="8" id="KW-1185">Reference proteome</keyword>
<dbReference type="Proteomes" id="UP000289805">
    <property type="component" value="Unassembled WGS sequence"/>
</dbReference>
<evidence type="ECO:0000313" key="8">
    <source>
        <dbReference type="Proteomes" id="UP000290517"/>
    </source>
</evidence>
<organism evidence="6 7">
    <name type="scientific">Oerskovia turbata</name>
    <dbReference type="NCBI Taxonomy" id="1713"/>
    <lineage>
        <taxon>Bacteria</taxon>
        <taxon>Bacillati</taxon>
        <taxon>Actinomycetota</taxon>
        <taxon>Actinomycetes</taxon>
        <taxon>Micrococcales</taxon>
        <taxon>Cellulomonadaceae</taxon>
        <taxon>Oerskovia</taxon>
    </lineage>
</organism>
<keyword evidence="1 2" id="KW-0238">DNA-binding</keyword>
<dbReference type="STRING" id="1713.GCA_000718325_02269"/>
<evidence type="ECO:0000256" key="3">
    <source>
        <dbReference type="SAM" id="MobiDB-lite"/>
    </source>
</evidence>
<evidence type="ECO:0000313" key="5">
    <source>
        <dbReference type="EMBL" id="RXR25025.1"/>
    </source>
</evidence>
<gene>
    <name evidence="5" type="ORF">EQW73_12110</name>
    <name evidence="6" type="ORF">EQW78_06080</name>
</gene>
<dbReference type="EMBL" id="SDJQ01000008">
    <property type="protein sequence ID" value="RXR35171.1"/>
    <property type="molecule type" value="Genomic_DNA"/>
</dbReference>
<feature type="region of interest" description="Disordered" evidence="3">
    <location>
        <begin position="1"/>
        <end position="59"/>
    </location>
</feature>
<dbReference type="EMBL" id="SDJR01000007">
    <property type="protein sequence ID" value="RXR25025.1"/>
    <property type="molecule type" value="Genomic_DNA"/>
</dbReference>
<comment type="caution">
    <text evidence="6">The sequence shown here is derived from an EMBL/GenBank/DDBJ whole genome shotgun (WGS) entry which is preliminary data.</text>
</comment>
<evidence type="ECO:0000256" key="1">
    <source>
        <dbReference type="ARBA" id="ARBA00023125"/>
    </source>
</evidence>
<dbReference type="Pfam" id="PF00440">
    <property type="entry name" value="TetR_N"/>
    <property type="match status" value="1"/>
</dbReference>
<evidence type="ECO:0000313" key="6">
    <source>
        <dbReference type="EMBL" id="RXR35171.1"/>
    </source>
</evidence>
<dbReference type="Pfam" id="PF17940">
    <property type="entry name" value="TetR_C_31"/>
    <property type="match status" value="1"/>
</dbReference>
<feature type="DNA-binding region" description="H-T-H motif" evidence="2">
    <location>
        <begin position="79"/>
        <end position="98"/>
    </location>
</feature>
<evidence type="ECO:0000259" key="4">
    <source>
        <dbReference type="PROSITE" id="PS50977"/>
    </source>
</evidence>
<evidence type="ECO:0000256" key="2">
    <source>
        <dbReference type="PROSITE-ProRule" id="PRU00335"/>
    </source>
</evidence>
<dbReference type="Gene3D" id="1.10.357.10">
    <property type="entry name" value="Tetracycline Repressor, domain 2"/>
    <property type="match status" value="1"/>
</dbReference>
<protein>
    <submittedName>
        <fullName evidence="6">TetR/AcrR family transcriptional regulator</fullName>
    </submittedName>
</protein>
<dbReference type="OrthoDB" id="7506349at2"/>
<dbReference type="GO" id="GO:0003677">
    <property type="term" value="F:DNA binding"/>
    <property type="evidence" value="ECO:0007669"/>
    <property type="project" value="UniProtKB-UniRule"/>
</dbReference>
<sequence length="239" mass="25635">MSAMQRETVGPSYATGPEGEVLLARPDTPSTVPPDLTPPARRRSTDARVPVQARSSDRQRTMVDAAARLLLAEGFPAVTHRRVARAAQVPQGSASYYFPSSSALVTAAVAAAEDLRGTAATEKAAGLARRDRSTTTTARLLIETFYAPSVDDQVVDVRLDPVLTAMRDPALRPILRASRPRLLAALRTVLEACGYEHVTDVDLLGHFIDAALLSAAADGTQDVLDRATGTTARLLEHWR</sequence>
<dbReference type="SUPFAM" id="SSF46689">
    <property type="entry name" value="Homeodomain-like"/>
    <property type="match status" value="1"/>
</dbReference>
<feature type="domain" description="HTH tetR-type" evidence="4">
    <location>
        <begin position="56"/>
        <end position="116"/>
    </location>
</feature>
<dbReference type="InterPro" id="IPR001647">
    <property type="entry name" value="HTH_TetR"/>
</dbReference>
<name>A0A4Q1KXT5_9CELL</name>
<dbReference type="AlphaFoldDB" id="A0A4Q1KXT5"/>
<accession>A0A4Q1KXT5</accession>
<dbReference type="PROSITE" id="PS50977">
    <property type="entry name" value="HTH_TETR_2"/>
    <property type="match status" value="1"/>
</dbReference>
<dbReference type="Proteomes" id="UP000290517">
    <property type="component" value="Unassembled WGS sequence"/>
</dbReference>
<evidence type="ECO:0000313" key="7">
    <source>
        <dbReference type="Proteomes" id="UP000289805"/>
    </source>
</evidence>
<dbReference type="InterPro" id="IPR009057">
    <property type="entry name" value="Homeodomain-like_sf"/>
</dbReference>
<dbReference type="InterPro" id="IPR041583">
    <property type="entry name" value="TetR_C_31"/>
</dbReference>
<proteinExistence type="predicted"/>